<gene>
    <name evidence="4" type="ORF">CEY15_13560</name>
</gene>
<dbReference type="RefSeq" id="WP_017835204.1">
    <property type="nucleotide sequence ID" value="NZ_NTGA01000024.1"/>
</dbReference>
<evidence type="ECO:0000313" key="4">
    <source>
        <dbReference type="EMBL" id="PAY22407.1"/>
    </source>
</evidence>
<comment type="caution">
    <text evidence="4">The sequence shown here is derived from an EMBL/GenBank/DDBJ whole genome shotgun (WGS) entry which is preliminary data.</text>
</comment>
<dbReference type="PROSITE" id="PS00061">
    <property type="entry name" value="ADH_SHORT"/>
    <property type="match status" value="1"/>
</dbReference>
<feature type="domain" description="Ketoreductase" evidence="3">
    <location>
        <begin position="2"/>
        <end position="174"/>
    </location>
</feature>
<dbReference type="SUPFAM" id="SSF51735">
    <property type="entry name" value="NAD(P)-binding Rossmann-fold domains"/>
    <property type="match status" value="1"/>
</dbReference>
<protein>
    <submittedName>
        <fullName evidence="4">Short chain dehydrogenase</fullName>
    </submittedName>
</protein>
<evidence type="ECO:0000313" key="5">
    <source>
        <dbReference type="Proteomes" id="UP000218810"/>
    </source>
</evidence>
<dbReference type="PANTHER" id="PTHR44196">
    <property type="entry name" value="DEHYDROGENASE/REDUCTASE SDR FAMILY MEMBER 7B"/>
    <property type="match status" value="1"/>
</dbReference>
<keyword evidence="2" id="KW-0560">Oxidoreductase</keyword>
<proteinExistence type="inferred from homology"/>
<evidence type="ECO:0000256" key="2">
    <source>
        <dbReference type="ARBA" id="ARBA00023002"/>
    </source>
</evidence>
<dbReference type="InterPro" id="IPR036291">
    <property type="entry name" value="NAD(P)-bd_dom_sf"/>
</dbReference>
<dbReference type="InterPro" id="IPR057326">
    <property type="entry name" value="KR_dom"/>
</dbReference>
<accession>A0A2A2WMI9</accession>
<dbReference type="InterPro" id="IPR020904">
    <property type="entry name" value="Sc_DH/Rdtase_CS"/>
</dbReference>
<dbReference type="EMBL" id="NTGA01000024">
    <property type="protein sequence ID" value="PAY22407.1"/>
    <property type="molecule type" value="Genomic_DNA"/>
</dbReference>
<dbReference type="AlphaFoldDB" id="A0A2A2WMI9"/>
<dbReference type="PANTHER" id="PTHR44196:SF1">
    <property type="entry name" value="DEHYDROGENASE_REDUCTASE SDR FAMILY MEMBER 7B"/>
    <property type="match status" value="1"/>
</dbReference>
<name>A0A2A2WMI9_9ACTN</name>
<dbReference type="GO" id="GO:0016020">
    <property type="term" value="C:membrane"/>
    <property type="evidence" value="ECO:0007669"/>
    <property type="project" value="TreeGrafter"/>
</dbReference>
<comment type="similarity">
    <text evidence="1">Belongs to the short-chain dehydrogenases/reductases (SDR) family.</text>
</comment>
<evidence type="ECO:0000256" key="1">
    <source>
        <dbReference type="ARBA" id="ARBA00006484"/>
    </source>
</evidence>
<dbReference type="OrthoDB" id="158573at2"/>
<dbReference type="GO" id="GO:0016491">
    <property type="term" value="F:oxidoreductase activity"/>
    <property type="evidence" value="ECO:0007669"/>
    <property type="project" value="UniProtKB-KW"/>
</dbReference>
<dbReference type="Gene3D" id="3.40.50.720">
    <property type="entry name" value="NAD(P)-binding Rossmann-like Domain"/>
    <property type="match status" value="1"/>
</dbReference>
<sequence length="224" mass="23390">MGTVMITGASRGIGAATARALDADHELILVGRDADALASVARTCRSARVVTADLTTPDGVSAVADGISTLDGVIHCAGVAELGRIDETDAAQWRRAFEVNVLAVVELTRVLLPVLRAARGHVVVINSGAGTTAKPGWGSYSASKFALRAVTDTLRGEEPGLRVTSIHPGRVDTDMQRAIVAAEGGTYDPSVHLNPDSVATAVRHALESTPDAHPTEIVVRPRRH</sequence>
<reference evidence="5" key="1">
    <citation type="submission" date="2017-09" db="EMBL/GenBank/DDBJ databases">
        <authorList>
            <person name="Zhang Y."/>
            <person name="Huang X."/>
            <person name="Liu J."/>
            <person name="Lu L."/>
            <person name="Peng K."/>
        </authorList>
    </citation>
    <scope>NUCLEOTIDE SEQUENCE [LARGE SCALE GENOMIC DNA]</scope>
    <source>
        <strain evidence="5">S-XJ-1</strain>
    </source>
</reference>
<dbReference type="InterPro" id="IPR002347">
    <property type="entry name" value="SDR_fam"/>
</dbReference>
<dbReference type="Pfam" id="PF00106">
    <property type="entry name" value="adh_short"/>
    <property type="match status" value="1"/>
</dbReference>
<keyword evidence="5" id="KW-1185">Reference proteome</keyword>
<dbReference type="SMART" id="SM00822">
    <property type="entry name" value="PKS_KR"/>
    <property type="match status" value="1"/>
</dbReference>
<organism evidence="4 5">
    <name type="scientific">Dietzia natronolimnaea</name>
    <dbReference type="NCBI Taxonomy" id="161920"/>
    <lineage>
        <taxon>Bacteria</taxon>
        <taxon>Bacillati</taxon>
        <taxon>Actinomycetota</taxon>
        <taxon>Actinomycetes</taxon>
        <taxon>Mycobacteriales</taxon>
        <taxon>Dietziaceae</taxon>
        <taxon>Dietzia</taxon>
    </lineage>
</organism>
<dbReference type="PRINTS" id="PR00081">
    <property type="entry name" value="GDHRDH"/>
</dbReference>
<evidence type="ECO:0000259" key="3">
    <source>
        <dbReference type="SMART" id="SM00822"/>
    </source>
</evidence>
<dbReference type="Proteomes" id="UP000218810">
    <property type="component" value="Unassembled WGS sequence"/>
</dbReference>
<dbReference type="NCBIfam" id="NF006073">
    <property type="entry name" value="PRK08219.1"/>
    <property type="match status" value="1"/>
</dbReference>